<keyword evidence="3" id="KW-1185">Reference proteome</keyword>
<dbReference type="Proteomes" id="UP000248054">
    <property type="component" value="Unassembled WGS sequence"/>
</dbReference>
<organism evidence="2 3">
    <name type="scientific">Winogradskyella epiphytica</name>
    <dbReference type="NCBI Taxonomy" id="262005"/>
    <lineage>
        <taxon>Bacteria</taxon>
        <taxon>Pseudomonadati</taxon>
        <taxon>Bacteroidota</taxon>
        <taxon>Flavobacteriia</taxon>
        <taxon>Flavobacteriales</taxon>
        <taxon>Flavobacteriaceae</taxon>
        <taxon>Winogradskyella</taxon>
    </lineage>
</organism>
<dbReference type="OrthoDB" id="1416011at2"/>
<protein>
    <submittedName>
        <fullName evidence="2">Exostosin family protein</fullName>
    </submittedName>
</protein>
<dbReference type="InterPro" id="IPR040911">
    <property type="entry name" value="Exostosin_GT47"/>
</dbReference>
<dbReference type="EMBL" id="QJTD01000002">
    <property type="protein sequence ID" value="PYE82130.1"/>
    <property type="molecule type" value="Genomic_DNA"/>
</dbReference>
<feature type="domain" description="Exostosin GT47" evidence="1">
    <location>
        <begin position="173"/>
        <end position="311"/>
    </location>
</feature>
<accession>A0A2V4WY03</accession>
<evidence type="ECO:0000259" key="1">
    <source>
        <dbReference type="Pfam" id="PF03016"/>
    </source>
</evidence>
<dbReference type="AlphaFoldDB" id="A0A2V4WY03"/>
<name>A0A2V4WY03_9FLAO</name>
<evidence type="ECO:0000313" key="2">
    <source>
        <dbReference type="EMBL" id="PYE82130.1"/>
    </source>
</evidence>
<proteinExistence type="predicted"/>
<sequence length="351" mass="40585">MKLYYPPEHYNASYRRQVFPLLKPFIKDANFTDVQRIKGYGVSARNFIIVEAIGDAEVVILPMSWNYYANTKQLALAYAFIEKAQGLGKPIWSINNGDFGVKLPPIKNLKVFRQSGYISNKQQGHVGFPSIIEDYLTKNKLNKTYLNIDYSAQPIVGFCGLAIDSKKNAILEVAKQVYRNLRSYLRFNSHEPQEILSTSYLRASLLKRLEINAAIDSRFIKRLKYRAGVTKNKETDSTTADFYNNILDSQYVLCVRGAGNFSVRFYETLMMGRIPLYVHTDGYLPLSDIIDWKDHVVWVDYKDRRNISQILLDFHQQLDPDALSALFKKNRKLWREKLTLSGFFEAQEVNI</sequence>
<dbReference type="Pfam" id="PF03016">
    <property type="entry name" value="Exostosin_GT47"/>
    <property type="match status" value="1"/>
</dbReference>
<gene>
    <name evidence="2" type="ORF">DFQ11_102711</name>
</gene>
<comment type="caution">
    <text evidence="2">The sequence shown here is derived from an EMBL/GenBank/DDBJ whole genome shotgun (WGS) entry which is preliminary data.</text>
</comment>
<reference evidence="2 3" key="1">
    <citation type="submission" date="2018-06" db="EMBL/GenBank/DDBJ databases">
        <title>Genomic Encyclopedia of Type Strains, Phase III (KMG-III): the genomes of soil and plant-associated and newly described type strains.</title>
        <authorList>
            <person name="Whitman W."/>
        </authorList>
    </citation>
    <scope>NUCLEOTIDE SEQUENCE [LARGE SCALE GENOMIC DNA]</scope>
    <source>
        <strain evidence="2 3">CECT 7945</strain>
    </source>
</reference>
<dbReference type="RefSeq" id="WP_110475478.1">
    <property type="nucleotide sequence ID" value="NZ_BMWQ01000002.1"/>
</dbReference>
<evidence type="ECO:0000313" key="3">
    <source>
        <dbReference type="Proteomes" id="UP000248054"/>
    </source>
</evidence>